<dbReference type="PANTHER" id="PTHR43383">
    <property type="entry name" value="NODULIN 6"/>
    <property type="match status" value="1"/>
</dbReference>
<dbReference type="Proteomes" id="UP000288805">
    <property type="component" value="Unassembled WGS sequence"/>
</dbReference>
<evidence type="ECO:0000313" key="4">
    <source>
        <dbReference type="Proteomes" id="UP000288805"/>
    </source>
</evidence>
<dbReference type="Pfam" id="PF07727">
    <property type="entry name" value="RVT_2"/>
    <property type="match status" value="1"/>
</dbReference>
<evidence type="ECO:0000259" key="2">
    <source>
        <dbReference type="Pfam" id="PF07727"/>
    </source>
</evidence>
<sequence length="229" mass="26812">MERSKVEESCSERDAGPPKKNKTWEILQKPREKMLVGCKWVFMVKCRADRSIERYKVLLALAVNLEWPLQQLDVKNAFLNENLEEEVYLDLLSSFDKEKEDGKVAWFDRFTKALRHQEYNQAQSNHTLVYRHRGEKVTIPIVYVDDIILTRDDRYEMEGIKKKLAVEFEMKDLGTLRYFVGVEVARSKQVISMSQRKPVLDLLNEIGMLGCKPVDTLVDPKFKAKRAIQ</sequence>
<proteinExistence type="predicted"/>
<evidence type="ECO:0000313" key="3">
    <source>
        <dbReference type="EMBL" id="RVW49950.1"/>
    </source>
</evidence>
<reference evidence="3 4" key="1">
    <citation type="journal article" date="2018" name="PLoS Genet.">
        <title>Population sequencing reveals clonal diversity and ancestral inbreeding in the grapevine cultivar Chardonnay.</title>
        <authorList>
            <person name="Roach M.J."/>
            <person name="Johnson D.L."/>
            <person name="Bohlmann J."/>
            <person name="van Vuuren H.J."/>
            <person name="Jones S.J."/>
            <person name="Pretorius I.S."/>
            <person name="Schmidt S.A."/>
            <person name="Borneman A.R."/>
        </authorList>
    </citation>
    <scope>NUCLEOTIDE SEQUENCE [LARGE SCALE GENOMIC DNA]</scope>
    <source>
        <strain evidence="4">cv. Chardonnay</strain>
        <tissue evidence="3">Leaf</tissue>
    </source>
</reference>
<gene>
    <name evidence="3" type="primary">RE2_544</name>
    <name evidence="3" type="ORF">CK203_091815</name>
</gene>
<dbReference type="EMBL" id="QGNW01001216">
    <property type="protein sequence ID" value="RVW49950.1"/>
    <property type="molecule type" value="Genomic_DNA"/>
</dbReference>
<dbReference type="AlphaFoldDB" id="A0A438EQF5"/>
<feature type="domain" description="Reverse transcriptase Ty1/copia-type" evidence="2">
    <location>
        <begin position="53"/>
        <end position="216"/>
    </location>
</feature>
<comment type="caution">
    <text evidence="3">The sequence shown here is derived from an EMBL/GenBank/DDBJ whole genome shotgun (WGS) entry which is preliminary data.</text>
</comment>
<evidence type="ECO:0000256" key="1">
    <source>
        <dbReference type="SAM" id="MobiDB-lite"/>
    </source>
</evidence>
<dbReference type="PANTHER" id="PTHR43383:SF2">
    <property type="entry name" value="AMIDOHYDROLASE 2 FAMILY PROTEIN"/>
    <property type="match status" value="1"/>
</dbReference>
<dbReference type="InterPro" id="IPR013103">
    <property type="entry name" value="RVT_2"/>
</dbReference>
<accession>A0A438EQF5</accession>
<name>A0A438EQF5_VITVI</name>
<feature type="compositionally biased region" description="Basic and acidic residues" evidence="1">
    <location>
        <begin position="1"/>
        <end position="17"/>
    </location>
</feature>
<feature type="region of interest" description="Disordered" evidence="1">
    <location>
        <begin position="1"/>
        <end position="21"/>
    </location>
</feature>
<organism evidence="3 4">
    <name type="scientific">Vitis vinifera</name>
    <name type="common">Grape</name>
    <dbReference type="NCBI Taxonomy" id="29760"/>
    <lineage>
        <taxon>Eukaryota</taxon>
        <taxon>Viridiplantae</taxon>
        <taxon>Streptophyta</taxon>
        <taxon>Embryophyta</taxon>
        <taxon>Tracheophyta</taxon>
        <taxon>Spermatophyta</taxon>
        <taxon>Magnoliopsida</taxon>
        <taxon>eudicotyledons</taxon>
        <taxon>Gunneridae</taxon>
        <taxon>Pentapetalae</taxon>
        <taxon>rosids</taxon>
        <taxon>Vitales</taxon>
        <taxon>Vitaceae</taxon>
        <taxon>Viteae</taxon>
        <taxon>Vitis</taxon>
    </lineage>
</organism>
<protein>
    <submittedName>
        <fullName evidence="3">Retrovirus-related Pol polyprotein from transposon RE2</fullName>
    </submittedName>
</protein>